<protein>
    <submittedName>
        <fullName evidence="1">Uncharacterized protein</fullName>
    </submittedName>
</protein>
<reference evidence="1" key="1">
    <citation type="submission" date="2014-12" db="EMBL/GenBank/DDBJ databases">
        <title>Insight into the proteome of Arion vulgaris.</title>
        <authorList>
            <person name="Aradska J."/>
            <person name="Bulat T."/>
            <person name="Smidak R."/>
            <person name="Sarate P."/>
            <person name="Gangsoo J."/>
            <person name="Sialana F."/>
            <person name="Bilban M."/>
            <person name="Lubec G."/>
        </authorList>
    </citation>
    <scope>NUCLEOTIDE SEQUENCE</scope>
    <source>
        <tissue evidence="1">Skin</tissue>
    </source>
</reference>
<gene>
    <name evidence="1" type="primary">ORF78895</name>
</gene>
<organism evidence="1">
    <name type="scientific">Arion vulgaris</name>
    <dbReference type="NCBI Taxonomy" id="1028688"/>
    <lineage>
        <taxon>Eukaryota</taxon>
        <taxon>Metazoa</taxon>
        <taxon>Spiralia</taxon>
        <taxon>Lophotrochozoa</taxon>
        <taxon>Mollusca</taxon>
        <taxon>Gastropoda</taxon>
        <taxon>Heterobranchia</taxon>
        <taxon>Euthyneura</taxon>
        <taxon>Panpulmonata</taxon>
        <taxon>Eupulmonata</taxon>
        <taxon>Stylommatophora</taxon>
        <taxon>Helicina</taxon>
        <taxon>Arionoidea</taxon>
        <taxon>Arionidae</taxon>
        <taxon>Arion</taxon>
    </lineage>
</organism>
<name>A0A0B6ZSE1_9EUPU</name>
<dbReference type="AlphaFoldDB" id="A0A0B6ZSE1"/>
<dbReference type="EMBL" id="HACG01024694">
    <property type="protein sequence ID" value="CEK71559.1"/>
    <property type="molecule type" value="Transcribed_RNA"/>
</dbReference>
<feature type="non-terminal residue" evidence="1">
    <location>
        <position position="1"/>
    </location>
</feature>
<evidence type="ECO:0000313" key="1">
    <source>
        <dbReference type="EMBL" id="CEK71559.1"/>
    </source>
</evidence>
<sequence>CNLEPQVKDQDFLWSNHWEILAQTGLELWNLHSRWLLLQSVINFAFGNPTAVADKQCHDNRSDYHMSISLQLNVYPD</sequence>
<proteinExistence type="predicted"/>
<accession>A0A0B6ZSE1</accession>